<evidence type="ECO:0000313" key="2">
    <source>
        <dbReference type="EMBL" id="KAA5542825.1"/>
    </source>
</evidence>
<dbReference type="InterPro" id="IPR052716">
    <property type="entry name" value="MOSC_domain"/>
</dbReference>
<gene>
    <name evidence="2" type="ORF">F0145_17960</name>
</gene>
<feature type="domain" description="MOSC" evidence="1">
    <location>
        <begin position="38"/>
        <end position="166"/>
    </location>
</feature>
<protein>
    <submittedName>
        <fullName evidence="2">MOSC domain-containing protein</fullName>
    </submittedName>
</protein>
<evidence type="ECO:0000313" key="3">
    <source>
        <dbReference type="Proteomes" id="UP000323426"/>
    </source>
</evidence>
<dbReference type="InterPro" id="IPR011037">
    <property type="entry name" value="Pyrv_Knase-like_insert_dom_sf"/>
</dbReference>
<dbReference type="AlphaFoldDB" id="A0A5M6DCE7"/>
<dbReference type="GO" id="GO:0030151">
    <property type="term" value="F:molybdenum ion binding"/>
    <property type="evidence" value="ECO:0007669"/>
    <property type="project" value="InterPro"/>
</dbReference>
<proteinExistence type="predicted"/>
<dbReference type="Pfam" id="PF03473">
    <property type="entry name" value="MOSC"/>
    <property type="match status" value="1"/>
</dbReference>
<organism evidence="2 3">
    <name type="scientific">Adhaeribacter rhizoryzae</name>
    <dbReference type="NCBI Taxonomy" id="2607907"/>
    <lineage>
        <taxon>Bacteria</taxon>
        <taxon>Pseudomonadati</taxon>
        <taxon>Bacteroidota</taxon>
        <taxon>Cytophagia</taxon>
        <taxon>Cytophagales</taxon>
        <taxon>Hymenobacteraceae</taxon>
        <taxon>Adhaeribacter</taxon>
    </lineage>
</organism>
<sequence length="166" mass="17956">MAFPASEGSVLGKLMDTMPQTGRITWIGIRPERRQTPVAVTTVEALTNRHLAGDHYAGKPGSKRQVTLIQAEHLTTVAAIMNIPNLDPGLIRRNLVVAGLNLLALKDRQFWVGEVLLEYTGLCHPCSRMEENLGPGGYNAMRGHGGITARILQGGLLKVGDVVRLA</sequence>
<dbReference type="PROSITE" id="PS51340">
    <property type="entry name" value="MOSC"/>
    <property type="match status" value="1"/>
</dbReference>
<dbReference type="Gene3D" id="2.40.33.20">
    <property type="entry name" value="PK beta-barrel domain-like"/>
    <property type="match status" value="1"/>
</dbReference>
<dbReference type="Proteomes" id="UP000323426">
    <property type="component" value="Unassembled WGS sequence"/>
</dbReference>
<comment type="caution">
    <text evidence="2">The sequence shown here is derived from an EMBL/GenBank/DDBJ whole genome shotgun (WGS) entry which is preliminary data.</text>
</comment>
<accession>A0A5M6DCE7</accession>
<dbReference type="GO" id="GO:0030170">
    <property type="term" value="F:pyridoxal phosphate binding"/>
    <property type="evidence" value="ECO:0007669"/>
    <property type="project" value="InterPro"/>
</dbReference>
<name>A0A5M6DCE7_9BACT</name>
<dbReference type="EMBL" id="VWSF01000016">
    <property type="protein sequence ID" value="KAA5542825.1"/>
    <property type="molecule type" value="Genomic_DNA"/>
</dbReference>
<dbReference type="GO" id="GO:0003824">
    <property type="term" value="F:catalytic activity"/>
    <property type="evidence" value="ECO:0007669"/>
    <property type="project" value="InterPro"/>
</dbReference>
<evidence type="ECO:0000259" key="1">
    <source>
        <dbReference type="PROSITE" id="PS51340"/>
    </source>
</evidence>
<dbReference type="PANTHER" id="PTHR36930">
    <property type="entry name" value="METAL-SULFUR CLUSTER BIOSYNTHESIS PROTEINS YUAD-RELATED"/>
    <property type="match status" value="1"/>
</dbReference>
<dbReference type="SUPFAM" id="SSF50800">
    <property type="entry name" value="PK beta-barrel domain-like"/>
    <property type="match status" value="1"/>
</dbReference>
<reference evidence="2 3" key="1">
    <citation type="submission" date="2019-09" db="EMBL/GenBank/DDBJ databases">
        <title>Genome sequence and assembly of Adhaeribacter sp.</title>
        <authorList>
            <person name="Chhetri G."/>
        </authorList>
    </citation>
    <scope>NUCLEOTIDE SEQUENCE [LARGE SCALE GENOMIC DNA]</scope>
    <source>
        <strain evidence="2 3">DK36</strain>
    </source>
</reference>
<dbReference type="RefSeq" id="WP_150090490.1">
    <property type="nucleotide sequence ID" value="NZ_VWSF01000016.1"/>
</dbReference>
<dbReference type="InterPro" id="IPR005302">
    <property type="entry name" value="MoCF_Sase_C"/>
</dbReference>
<keyword evidence="3" id="KW-1185">Reference proteome</keyword>
<dbReference type="PANTHER" id="PTHR36930:SF1">
    <property type="entry name" value="MOSC DOMAIN-CONTAINING PROTEIN"/>
    <property type="match status" value="1"/>
</dbReference>